<feature type="region of interest" description="Disordered" evidence="1">
    <location>
        <begin position="780"/>
        <end position="819"/>
    </location>
</feature>
<reference evidence="2 3" key="1">
    <citation type="submission" date="2014-06" db="EMBL/GenBank/DDBJ databases">
        <authorList>
            <person name="Swart Estienne"/>
        </authorList>
    </citation>
    <scope>NUCLEOTIDE SEQUENCE [LARGE SCALE GENOMIC DNA]</scope>
    <source>
        <strain evidence="2 3">130c</strain>
    </source>
</reference>
<proteinExistence type="predicted"/>
<evidence type="ECO:0000256" key="1">
    <source>
        <dbReference type="SAM" id="MobiDB-lite"/>
    </source>
</evidence>
<protein>
    <submittedName>
        <fullName evidence="2">Uncharacterized protein</fullName>
    </submittedName>
</protein>
<accession>A0A078B7F7</accession>
<feature type="region of interest" description="Disordered" evidence="1">
    <location>
        <begin position="297"/>
        <end position="363"/>
    </location>
</feature>
<evidence type="ECO:0000313" key="3">
    <source>
        <dbReference type="Proteomes" id="UP000039865"/>
    </source>
</evidence>
<dbReference type="AlphaFoldDB" id="A0A078B7F7"/>
<feature type="compositionally biased region" description="Basic and acidic residues" evidence="1">
    <location>
        <begin position="612"/>
        <end position="625"/>
    </location>
</feature>
<feature type="compositionally biased region" description="Polar residues" evidence="1">
    <location>
        <begin position="309"/>
        <end position="350"/>
    </location>
</feature>
<dbReference type="Proteomes" id="UP000039865">
    <property type="component" value="Unassembled WGS sequence"/>
</dbReference>
<feature type="region of interest" description="Disordered" evidence="1">
    <location>
        <begin position="944"/>
        <end position="980"/>
    </location>
</feature>
<feature type="compositionally biased region" description="Basic and acidic residues" evidence="1">
    <location>
        <begin position="297"/>
        <end position="308"/>
    </location>
</feature>
<dbReference type="InParanoid" id="A0A078B7F7"/>
<feature type="region of interest" description="Disordered" evidence="1">
    <location>
        <begin position="121"/>
        <end position="171"/>
    </location>
</feature>
<feature type="compositionally biased region" description="Polar residues" evidence="1">
    <location>
        <begin position="955"/>
        <end position="979"/>
    </location>
</feature>
<name>A0A078B7F7_STYLE</name>
<feature type="compositionally biased region" description="Basic and acidic residues" evidence="1">
    <location>
        <begin position="125"/>
        <end position="139"/>
    </location>
</feature>
<sequence length="1025" mass="118044">MGCNSSKQSIYLVSDGKKVKVDKWASPDIKFEKSQTISSVISSQLEEKRISQLKSLRKSQFQNTENWLPPIDEEENKVDSKEVALKERKTKVVINEDHLAKNATQKQSRKVMQDSIIGNKLQQQSKERARINDKKKSMELIKSSNRKKSKDKVVQEQVKSKNRSPKRGADEQATFIIKKTKIVYKGDLDNFSSRQLPFNRRVKQKSSNLSVLKKTFDLSKEQDYIQSNFMQFTTLNSSFVMNNSFMKKQSFLEKSDFEDSQNTQIHNATEALPIIQEQQVFQSVTQQKRPSNVIDRRRISSAKQEKRVSNVSKKQTLVLESQNSQKELNNSSNLSIKRTSRSLSLNQRINSGGDEKTQTNNDKPYELPQINILVIENPNHHENEVDGVRQSRHNLSNHLRVSQNSMNSQYYYQKINKQQVYLNDISSSLHPMRQSNFSSNKTEQIRIPIPQGSVYKQRPKRGVDRAFSERNSPRDELVRISKSINMTLNELNRSMANSINLGQLQHKIEKEIRRQKEKGNRFNIRVAPSVDLTPTPTYNIIQNQPENFQLTEQQTSSHKKTFSFGTNFFDQDNNNNANMAYLMQPGGNQHYSMQHFQIPQINQSQLLEEDDSPKSKYSDGRKVEETEASYLKPSQYLEKLTQSQIIKQSQERTHFLRQSYSNLNSDQARPLSSNNLLPVSQFNYEILRKSMNKKDSEQFSPNFKLSLSEMINMSPNENPYPQPKNNDHLRKTTQMSILRHPHHSDVKVNVFHNTPGEKPERSFIFDSMMLLSNEKPNNYTQYSGYSGSRKGSDLKSNQSNRESKQADYNSNVDDENMMGLDDNQLNLMTESEGNSSSQDEIYETQEPNLLLESIIKAKAQKKNTTYANGQQNFQGSSASVVYNVKGSSSDVLQNPSSVLSGLVSRRTTSQNRQVQFKNSDRTVSKNSSANLVKFLNRIMQLENEDDEDEDEDFANGSSSAIPNQQYVPQNLSSNPQNLDSAIYPIDSSQLRNQYSRRKSKKTSKIKATRYRHSVNFVEYKFPEET</sequence>
<feature type="region of interest" description="Disordered" evidence="1">
    <location>
        <begin position="607"/>
        <end position="626"/>
    </location>
</feature>
<gene>
    <name evidence="2" type="primary">Contig15199.g16190</name>
    <name evidence="2" type="ORF">STYLEM_19292</name>
</gene>
<feature type="compositionally biased region" description="Polar residues" evidence="1">
    <location>
        <begin position="794"/>
        <end position="811"/>
    </location>
</feature>
<evidence type="ECO:0000313" key="2">
    <source>
        <dbReference type="EMBL" id="CDW90151.1"/>
    </source>
</evidence>
<keyword evidence="3" id="KW-1185">Reference proteome</keyword>
<organism evidence="2 3">
    <name type="scientific">Stylonychia lemnae</name>
    <name type="common">Ciliate</name>
    <dbReference type="NCBI Taxonomy" id="5949"/>
    <lineage>
        <taxon>Eukaryota</taxon>
        <taxon>Sar</taxon>
        <taxon>Alveolata</taxon>
        <taxon>Ciliophora</taxon>
        <taxon>Intramacronucleata</taxon>
        <taxon>Spirotrichea</taxon>
        <taxon>Stichotrichia</taxon>
        <taxon>Sporadotrichida</taxon>
        <taxon>Oxytrichidae</taxon>
        <taxon>Stylonychinae</taxon>
        <taxon>Stylonychia</taxon>
    </lineage>
</organism>
<feature type="compositionally biased region" description="Acidic residues" evidence="1">
    <location>
        <begin position="944"/>
        <end position="953"/>
    </location>
</feature>
<dbReference type="EMBL" id="CCKQ01018208">
    <property type="protein sequence ID" value="CDW90151.1"/>
    <property type="molecule type" value="Genomic_DNA"/>
</dbReference>